<dbReference type="AlphaFoldDB" id="A0A9P6HTK0"/>
<dbReference type="InterPro" id="IPR055222">
    <property type="entry name" value="PRISE-like_Rossmann-fold"/>
</dbReference>
<name>A0A9P6HTK0_9PEZI</name>
<keyword evidence="3" id="KW-1185">Reference proteome</keyword>
<protein>
    <submittedName>
        <fullName evidence="2">Nad dependent epimerase dehydratase family protein</fullName>
    </submittedName>
</protein>
<proteinExistence type="predicted"/>
<evidence type="ECO:0000259" key="1">
    <source>
        <dbReference type="Pfam" id="PF22917"/>
    </source>
</evidence>
<dbReference type="RefSeq" id="XP_038739405.1">
    <property type="nucleotide sequence ID" value="XM_038895266.1"/>
</dbReference>
<sequence>MPKSVIPPEKQLLKMASAIVTGATGILGREIVSRLGRHPDQWKTVYAISRSKKDDYPANVKHSFIDLTGSAGEMTKNLQGIEAEYVFFSAYLQKDSEQENWDVNGDMLQNFLSALSQTGASQSIKRILLVTGAKQYGVHLGAVKNPMEESDPWLRDPPFPPNFYYRQQDILHDFCEKNPHISWTVTYPNDVIGFAKGNFMNLATSLGIYAAVSKELGRDLEFPGSEAFYTKFDSFTSAKLHAEFCEWAIKEPKAANEAFNVVNGDVESWQNLWPKVARRLSMKVKADQFASRSELASETQLCEKPPRSVLEERIGLKGKTAPSKLEQRIDMVKWSQQDDVKKAWDRLAEREGLEKDAFEKATWAFLGFVLGRNYDLVISMSKAREMGWTGYADTWLSLSNTFRELEAQNILPRTHLLTATSSRHTMG</sequence>
<dbReference type="EMBL" id="JAATWM020000061">
    <property type="protein sequence ID" value="KAF9869944.1"/>
    <property type="molecule type" value="Genomic_DNA"/>
</dbReference>
<dbReference type="GeneID" id="62168340"/>
<accession>A0A9P6HTK0</accession>
<reference evidence="2" key="1">
    <citation type="submission" date="2020-03" db="EMBL/GenBank/DDBJ databases">
        <authorList>
            <person name="He L."/>
        </authorList>
    </citation>
    <scope>NUCLEOTIDE SEQUENCE</scope>
    <source>
        <strain evidence="2">CkLH20</strain>
    </source>
</reference>
<evidence type="ECO:0000313" key="2">
    <source>
        <dbReference type="EMBL" id="KAF9869944.1"/>
    </source>
</evidence>
<dbReference type="PANTHER" id="PTHR32487">
    <property type="entry name" value="3-OXO-DELTA(4,5)-STEROID 5-BETA-REDUCTASE"/>
    <property type="match status" value="1"/>
</dbReference>
<reference evidence="2" key="2">
    <citation type="submission" date="2020-11" db="EMBL/GenBank/DDBJ databases">
        <title>Whole genome sequencing of Colletotrichum sp.</title>
        <authorList>
            <person name="Li H."/>
        </authorList>
    </citation>
    <scope>NUCLEOTIDE SEQUENCE</scope>
    <source>
        <strain evidence="2">CkLH20</strain>
    </source>
</reference>
<dbReference type="SUPFAM" id="SSF51735">
    <property type="entry name" value="NAD(P)-binding Rossmann-fold domains"/>
    <property type="match status" value="1"/>
</dbReference>
<feature type="domain" description="PRISE-like Rossmann-fold" evidence="1">
    <location>
        <begin position="84"/>
        <end position="286"/>
    </location>
</feature>
<comment type="caution">
    <text evidence="2">The sequence shown here is derived from an EMBL/GenBank/DDBJ whole genome shotgun (WGS) entry which is preliminary data.</text>
</comment>
<dbReference type="PANTHER" id="PTHR32487:SF0">
    <property type="entry name" value="3-OXO-DELTA(4,5)-STEROID 5-BETA-REDUCTASE"/>
    <property type="match status" value="1"/>
</dbReference>
<organism evidence="2 3">
    <name type="scientific">Colletotrichum karsti</name>
    <dbReference type="NCBI Taxonomy" id="1095194"/>
    <lineage>
        <taxon>Eukaryota</taxon>
        <taxon>Fungi</taxon>
        <taxon>Dikarya</taxon>
        <taxon>Ascomycota</taxon>
        <taxon>Pezizomycotina</taxon>
        <taxon>Sordariomycetes</taxon>
        <taxon>Hypocreomycetidae</taxon>
        <taxon>Glomerellales</taxon>
        <taxon>Glomerellaceae</taxon>
        <taxon>Colletotrichum</taxon>
        <taxon>Colletotrichum boninense species complex</taxon>
    </lineage>
</organism>
<gene>
    <name evidence="2" type="ORF">CkaCkLH20_12553</name>
</gene>
<dbReference type="Gene3D" id="3.40.50.720">
    <property type="entry name" value="NAD(P)-binding Rossmann-like Domain"/>
    <property type="match status" value="1"/>
</dbReference>
<dbReference type="Proteomes" id="UP000781932">
    <property type="component" value="Unassembled WGS sequence"/>
</dbReference>
<evidence type="ECO:0000313" key="3">
    <source>
        <dbReference type="Proteomes" id="UP000781932"/>
    </source>
</evidence>
<dbReference type="OrthoDB" id="1731983at2759"/>
<dbReference type="Pfam" id="PF22917">
    <property type="entry name" value="PRISE"/>
    <property type="match status" value="1"/>
</dbReference>
<dbReference type="CDD" id="cd08948">
    <property type="entry name" value="5beta-POR_like_SDR_a"/>
    <property type="match status" value="1"/>
</dbReference>
<dbReference type="InterPro" id="IPR036291">
    <property type="entry name" value="NAD(P)-bd_dom_sf"/>
</dbReference>